<proteinExistence type="predicted"/>
<dbReference type="Proteomes" id="UP000254869">
    <property type="component" value="Unassembled WGS sequence"/>
</dbReference>
<evidence type="ECO:0000313" key="2">
    <source>
        <dbReference type="Proteomes" id="UP000254869"/>
    </source>
</evidence>
<dbReference type="STRING" id="1210086.GCA_001613105_06218"/>
<evidence type="ECO:0000313" key="1">
    <source>
        <dbReference type="EMBL" id="RDI67769.1"/>
    </source>
</evidence>
<keyword evidence="2" id="KW-1185">Reference proteome</keyword>
<organism evidence="1 2">
    <name type="scientific">Nocardia pseudobrasiliensis</name>
    <dbReference type="NCBI Taxonomy" id="45979"/>
    <lineage>
        <taxon>Bacteria</taxon>
        <taxon>Bacillati</taxon>
        <taxon>Actinomycetota</taxon>
        <taxon>Actinomycetes</taxon>
        <taxon>Mycobacteriales</taxon>
        <taxon>Nocardiaceae</taxon>
        <taxon>Nocardia</taxon>
    </lineage>
</organism>
<dbReference type="AlphaFoldDB" id="A0A370IAK7"/>
<dbReference type="RefSeq" id="WP_068005293.1">
    <property type="nucleotide sequence ID" value="NZ_QQBC01000002.1"/>
</dbReference>
<protein>
    <recommendedName>
        <fullName evidence="3">DUF4351 domain-containing protein</fullName>
    </recommendedName>
</protein>
<reference evidence="1 2" key="1">
    <citation type="submission" date="2018-07" db="EMBL/GenBank/DDBJ databases">
        <title>Genomic Encyclopedia of Type Strains, Phase IV (KMG-IV): sequencing the most valuable type-strain genomes for metagenomic binning, comparative biology and taxonomic classification.</title>
        <authorList>
            <person name="Goeker M."/>
        </authorList>
    </citation>
    <scope>NUCLEOTIDE SEQUENCE [LARGE SCALE GENOMIC DNA]</scope>
    <source>
        <strain evidence="1 2">DSM 44290</strain>
    </source>
</reference>
<name>A0A370IAK7_9NOCA</name>
<gene>
    <name evidence="1" type="ORF">DFR76_102168</name>
</gene>
<accession>A0A370IAK7</accession>
<sequence>MPIDRSFFRSVSSQKLFAEIREEARAETLQRSLLTILTHRGFELAQADRDRIAACDDSDRLQTWLERAIDCATVDEVFGTK</sequence>
<dbReference type="EMBL" id="QQBC01000002">
    <property type="protein sequence ID" value="RDI67769.1"/>
    <property type="molecule type" value="Genomic_DNA"/>
</dbReference>
<comment type="caution">
    <text evidence="1">The sequence shown here is derived from an EMBL/GenBank/DDBJ whole genome shotgun (WGS) entry which is preliminary data.</text>
</comment>
<evidence type="ECO:0008006" key="3">
    <source>
        <dbReference type="Google" id="ProtNLM"/>
    </source>
</evidence>